<feature type="region of interest" description="Disordered" evidence="4">
    <location>
        <begin position="1"/>
        <end position="121"/>
    </location>
</feature>
<comment type="similarity">
    <text evidence="1">Belongs to the LCA5 family.</text>
</comment>
<evidence type="ECO:0000313" key="7">
    <source>
        <dbReference type="Proteomes" id="UP000276133"/>
    </source>
</evidence>
<proteinExistence type="inferred from homology"/>
<name>A0A3M7T0G1_BRAPC</name>
<dbReference type="GO" id="GO:0005930">
    <property type="term" value="C:axoneme"/>
    <property type="evidence" value="ECO:0007669"/>
    <property type="project" value="TreeGrafter"/>
</dbReference>
<dbReference type="GO" id="GO:0042073">
    <property type="term" value="P:intraciliary transport"/>
    <property type="evidence" value="ECO:0007669"/>
    <property type="project" value="TreeGrafter"/>
</dbReference>
<dbReference type="InterPro" id="IPR026188">
    <property type="entry name" value="Lebercilin-like"/>
</dbReference>
<evidence type="ECO:0000256" key="4">
    <source>
        <dbReference type="SAM" id="MobiDB-lite"/>
    </source>
</evidence>
<gene>
    <name evidence="6" type="ORF">BpHYR1_021004</name>
</gene>
<protein>
    <submittedName>
        <fullName evidence="6">Lebercilin isoform X1</fullName>
    </submittedName>
</protein>
<dbReference type="Pfam" id="PF15619">
    <property type="entry name" value="Lebercilin"/>
    <property type="match status" value="1"/>
</dbReference>
<reference evidence="6 7" key="1">
    <citation type="journal article" date="2018" name="Sci. Rep.">
        <title>Genomic signatures of local adaptation to the degree of environmental predictability in rotifers.</title>
        <authorList>
            <person name="Franch-Gras L."/>
            <person name="Hahn C."/>
            <person name="Garcia-Roger E.M."/>
            <person name="Carmona M.J."/>
            <person name="Serra M."/>
            <person name="Gomez A."/>
        </authorList>
    </citation>
    <scope>NUCLEOTIDE SEQUENCE [LARGE SCALE GENOMIC DNA]</scope>
    <source>
        <strain evidence="6">HYR1</strain>
    </source>
</reference>
<dbReference type="PANTHER" id="PTHR16650">
    <property type="entry name" value="C21ORF13-RELATED"/>
    <property type="match status" value="1"/>
</dbReference>
<feature type="coiled-coil region" evidence="3">
    <location>
        <begin position="126"/>
        <end position="174"/>
    </location>
</feature>
<organism evidence="6 7">
    <name type="scientific">Brachionus plicatilis</name>
    <name type="common">Marine rotifer</name>
    <name type="synonym">Brachionus muelleri</name>
    <dbReference type="NCBI Taxonomy" id="10195"/>
    <lineage>
        <taxon>Eukaryota</taxon>
        <taxon>Metazoa</taxon>
        <taxon>Spiralia</taxon>
        <taxon>Gnathifera</taxon>
        <taxon>Rotifera</taxon>
        <taxon>Eurotatoria</taxon>
        <taxon>Monogononta</taxon>
        <taxon>Pseudotrocha</taxon>
        <taxon>Ploima</taxon>
        <taxon>Brachionidae</taxon>
        <taxon>Brachionus</taxon>
    </lineage>
</organism>
<feature type="compositionally biased region" description="Low complexity" evidence="4">
    <location>
        <begin position="31"/>
        <end position="58"/>
    </location>
</feature>
<evidence type="ECO:0000256" key="1">
    <source>
        <dbReference type="ARBA" id="ARBA00010229"/>
    </source>
</evidence>
<evidence type="ECO:0000313" key="6">
    <source>
        <dbReference type="EMBL" id="RNA41553.1"/>
    </source>
</evidence>
<feature type="compositionally biased region" description="Low complexity" evidence="4">
    <location>
        <begin position="8"/>
        <end position="21"/>
    </location>
</feature>
<keyword evidence="2 3" id="KW-0175">Coiled coil</keyword>
<comment type="caution">
    <text evidence="6">The sequence shown here is derived from an EMBL/GenBank/DDBJ whole genome shotgun (WGS) entry which is preliminary data.</text>
</comment>
<dbReference type="EMBL" id="REGN01000484">
    <property type="protein sequence ID" value="RNA41553.1"/>
    <property type="molecule type" value="Genomic_DNA"/>
</dbReference>
<dbReference type="Proteomes" id="UP000276133">
    <property type="component" value="Unassembled WGS sequence"/>
</dbReference>
<dbReference type="InterPro" id="IPR028933">
    <property type="entry name" value="Lebercilin_dom"/>
</dbReference>
<feature type="coiled-coil region" evidence="3">
    <location>
        <begin position="203"/>
        <end position="259"/>
    </location>
</feature>
<evidence type="ECO:0000256" key="2">
    <source>
        <dbReference type="ARBA" id="ARBA00023054"/>
    </source>
</evidence>
<keyword evidence="7" id="KW-1185">Reference proteome</keyword>
<dbReference type="STRING" id="10195.A0A3M7T0G1"/>
<evidence type="ECO:0000256" key="3">
    <source>
        <dbReference type="SAM" id="Coils"/>
    </source>
</evidence>
<feature type="compositionally biased region" description="Polar residues" evidence="4">
    <location>
        <begin position="59"/>
        <end position="70"/>
    </location>
</feature>
<dbReference type="OrthoDB" id="2123794at2759"/>
<dbReference type="PANTHER" id="PTHR16650:SF6">
    <property type="entry name" value="GH21622P"/>
    <property type="match status" value="1"/>
</dbReference>
<evidence type="ECO:0000259" key="5">
    <source>
        <dbReference type="Pfam" id="PF15619"/>
    </source>
</evidence>
<sequence length="263" mass="30745">MNRESRRYSSPSESVSRSSTRSRSESRSRGRTATQSRSTRTRTRSSSPQSPRSSSHTSKNYNTYSKSQAPKTVPQAIRISKASSESSVNRKRPNVVQRRTGARNLPPRQQPRPQTEQISQTAMRVMSAQRLKNNDLNNRLKELMKEMEKLREENKMLTRVHKREERALKNLENQEHDVGRMVRNHLDETNVLKEQIKKIKGENKKLTTTLIEKDEEIRAMKKKNDEMKKLLVDKKLFDNAELSKRLETSERDLANYKSKYEET</sequence>
<feature type="domain" description="Lebercilin" evidence="5">
    <location>
        <begin position="123"/>
        <end position="259"/>
    </location>
</feature>
<dbReference type="AlphaFoldDB" id="A0A3M7T0G1"/>
<accession>A0A3M7T0G1</accession>